<evidence type="ECO:0000313" key="2">
    <source>
        <dbReference type="Proteomes" id="UP000316621"/>
    </source>
</evidence>
<dbReference type="Proteomes" id="UP000316621">
    <property type="component" value="Chromosome 1"/>
</dbReference>
<keyword evidence="2" id="KW-1185">Reference proteome</keyword>
<dbReference type="EMBL" id="CM010715">
    <property type="protein sequence ID" value="RZC45425.1"/>
    <property type="molecule type" value="Genomic_DNA"/>
</dbReference>
<reference evidence="1 2" key="1">
    <citation type="journal article" date="2018" name="Science">
        <title>The opium poppy genome and morphinan production.</title>
        <authorList>
            <person name="Guo L."/>
            <person name="Winzer T."/>
            <person name="Yang X."/>
            <person name="Li Y."/>
            <person name="Ning Z."/>
            <person name="He Z."/>
            <person name="Teodor R."/>
            <person name="Lu Y."/>
            <person name="Bowser T.A."/>
            <person name="Graham I.A."/>
            <person name="Ye K."/>
        </authorList>
    </citation>
    <scope>NUCLEOTIDE SEQUENCE [LARGE SCALE GENOMIC DNA]</scope>
    <source>
        <strain evidence="2">cv. HN1</strain>
        <tissue evidence="1">Leaves</tissue>
    </source>
</reference>
<evidence type="ECO:0000313" key="1">
    <source>
        <dbReference type="EMBL" id="RZC45425.1"/>
    </source>
</evidence>
<sequence>MDGSFIEDAENAYRFIYRDSLHNFLELFFHLDITLTIMAKTFLLHHAFPEDGCMLQRDAMESRVVGFLQEVCFILCCRIVWEVGTSFRKRLINRYRINSADKNTENLPKVLWCHNHQMVDGKWQRFQQFQQAGVEEPSPKLNSKEAANKTTLCAVFPPTDRPLR</sequence>
<protein>
    <submittedName>
        <fullName evidence="1">Uncharacterized protein</fullName>
    </submittedName>
</protein>
<proteinExistence type="predicted"/>
<dbReference type="AlphaFoldDB" id="A0A4Y7IDC2"/>
<accession>A0A4Y7IDC2</accession>
<dbReference type="Gramene" id="RZC45425">
    <property type="protein sequence ID" value="RZC45425"/>
    <property type="gene ID" value="C5167_038382"/>
</dbReference>
<organism evidence="1 2">
    <name type="scientific">Papaver somniferum</name>
    <name type="common">Opium poppy</name>
    <dbReference type="NCBI Taxonomy" id="3469"/>
    <lineage>
        <taxon>Eukaryota</taxon>
        <taxon>Viridiplantae</taxon>
        <taxon>Streptophyta</taxon>
        <taxon>Embryophyta</taxon>
        <taxon>Tracheophyta</taxon>
        <taxon>Spermatophyta</taxon>
        <taxon>Magnoliopsida</taxon>
        <taxon>Ranunculales</taxon>
        <taxon>Papaveraceae</taxon>
        <taxon>Papaveroideae</taxon>
        <taxon>Papaver</taxon>
    </lineage>
</organism>
<name>A0A4Y7IDC2_PAPSO</name>
<gene>
    <name evidence="1" type="ORF">C5167_038382</name>
</gene>